<keyword evidence="13" id="KW-1185">Reference proteome</keyword>
<evidence type="ECO:0000256" key="3">
    <source>
        <dbReference type="ARBA" id="ARBA00022485"/>
    </source>
</evidence>
<dbReference type="InterPro" id="IPR013848">
    <property type="entry name" value="Methylthiotransferase_N"/>
</dbReference>
<dbReference type="InterPro" id="IPR023404">
    <property type="entry name" value="rSAM_horseshoe"/>
</dbReference>
<evidence type="ECO:0000256" key="8">
    <source>
        <dbReference type="SAM" id="MobiDB-lite"/>
    </source>
</evidence>
<keyword evidence="5" id="KW-0479">Metal-binding</keyword>
<comment type="caution">
    <text evidence="12">The sequence shown here is derived from an EMBL/GenBank/DDBJ whole genome shotgun (WGS) entry which is preliminary data.</text>
</comment>
<dbReference type="SFLD" id="SFLDF00273">
    <property type="entry name" value="(dimethylallyl)adenosine_tRNA"/>
    <property type="match status" value="1"/>
</dbReference>
<dbReference type="Gene3D" id="3.80.30.20">
    <property type="entry name" value="tm_1862 like domain"/>
    <property type="match status" value="1"/>
</dbReference>
<dbReference type="Pfam" id="PF01938">
    <property type="entry name" value="TRAM"/>
    <property type="match status" value="1"/>
</dbReference>
<name>A0A2R5G9F3_9STRA</name>
<feature type="region of interest" description="Disordered" evidence="8">
    <location>
        <begin position="22"/>
        <end position="43"/>
    </location>
</feature>
<dbReference type="EMBL" id="BEYU01000028">
    <property type="protein sequence ID" value="GBG27175.1"/>
    <property type="molecule type" value="Genomic_DNA"/>
</dbReference>
<feature type="domain" description="MTTase N-terminal" evidence="10">
    <location>
        <begin position="107"/>
        <end position="220"/>
    </location>
</feature>
<dbReference type="InterPro" id="IPR006638">
    <property type="entry name" value="Elp3/MiaA/NifB-like_rSAM"/>
</dbReference>
<accession>A0A2R5G9F3</accession>
<dbReference type="InterPro" id="IPR005839">
    <property type="entry name" value="Methylthiotransferase"/>
</dbReference>
<organism evidence="12 13">
    <name type="scientific">Hondaea fermentalgiana</name>
    <dbReference type="NCBI Taxonomy" id="2315210"/>
    <lineage>
        <taxon>Eukaryota</taxon>
        <taxon>Sar</taxon>
        <taxon>Stramenopiles</taxon>
        <taxon>Bigyra</taxon>
        <taxon>Labyrinthulomycetes</taxon>
        <taxon>Thraustochytrida</taxon>
        <taxon>Thraustochytriidae</taxon>
        <taxon>Hondaea</taxon>
    </lineage>
</organism>
<evidence type="ECO:0000313" key="13">
    <source>
        <dbReference type="Proteomes" id="UP000241890"/>
    </source>
</evidence>
<comment type="cofactor">
    <cofactor evidence="1">
        <name>[4Fe-4S] cluster</name>
        <dbReference type="ChEBI" id="CHEBI:49883"/>
    </cofactor>
</comment>
<dbReference type="Proteomes" id="UP000241890">
    <property type="component" value="Unassembled WGS sequence"/>
</dbReference>
<dbReference type="GO" id="GO:0005739">
    <property type="term" value="C:mitochondrion"/>
    <property type="evidence" value="ECO:0007669"/>
    <property type="project" value="TreeGrafter"/>
</dbReference>
<dbReference type="SFLD" id="SFLDF00413">
    <property type="entry name" value="CDK5RAP1"/>
    <property type="match status" value="1"/>
</dbReference>
<dbReference type="SUPFAM" id="SSF102114">
    <property type="entry name" value="Radical SAM enzymes"/>
    <property type="match status" value="1"/>
</dbReference>
<dbReference type="InterPro" id="IPR007197">
    <property type="entry name" value="rSAM"/>
</dbReference>
<keyword evidence="4" id="KW-0949">S-adenosyl-L-methionine</keyword>
<evidence type="ECO:0000313" key="12">
    <source>
        <dbReference type="EMBL" id="GBG27175.1"/>
    </source>
</evidence>
<feature type="compositionally biased region" description="Low complexity" evidence="8">
    <location>
        <begin position="22"/>
        <end position="31"/>
    </location>
</feature>
<evidence type="ECO:0000256" key="1">
    <source>
        <dbReference type="ARBA" id="ARBA00001966"/>
    </source>
</evidence>
<dbReference type="PROSITE" id="PS51449">
    <property type="entry name" value="MTTASE_N"/>
    <property type="match status" value="1"/>
</dbReference>
<evidence type="ECO:0000256" key="4">
    <source>
        <dbReference type="ARBA" id="ARBA00022691"/>
    </source>
</evidence>
<dbReference type="PROSITE" id="PS50926">
    <property type="entry name" value="TRAM"/>
    <property type="match status" value="1"/>
</dbReference>
<dbReference type="FunFam" id="3.40.50.12160:FF:000003">
    <property type="entry name" value="CDK5 regulatory subunit-associated protein 1"/>
    <property type="match status" value="1"/>
</dbReference>
<dbReference type="InterPro" id="IPR038135">
    <property type="entry name" value="Methylthiotransferase_N_sf"/>
</dbReference>
<dbReference type="GO" id="GO:0046872">
    <property type="term" value="F:metal ion binding"/>
    <property type="evidence" value="ECO:0007669"/>
    <property type="project" value="UniProtKB-KW"/>
</dbReference>
<dbReference type="FunFam" id="3.80.30.20:FF:000001">
    <property type="entry name" value="tRNA-2-methylthio-N(6)-dimethylallyladenosine synthase 2"/>
    <property type="match status" value="1"/>
</dbReference>
<dbReference type="GO" id="GO:0051539">
    <property type="term" value="F:4 iron, 4 sulfur cluster binding"/>
    <property type="evidence" value="ECO:0007669"/>
    <property type="project" value="UniProtKB-KW"/>
</dbReference>
<dbReference type="PANTHER" id="PTHR43020:SF2">
    <property type="entry name" value="MITOCHONDRIAL TRNA METHYLTHIOTRANSFERASE CDK5RAP1"/>
    <property type="match status" value="1"/>
</dbReference>
<dbReference type="SMART" id="SM00729">
    <property type="entry name" value="Elp3"/>
    <property type="match status" value="1"/>
</dbReference>
<dbReference type="PROSITE" id="PS01278">
    <property type="entry name" value="MTTASE_RADICAL"/>
    <property type="match status" value="1"/>
</dbReference>
<sequence length="566" mass="63486">MLRLVAKRAAPAANRAATIGARRGLASGASATRKAESPRAQELRRKLRKERIPLRAFIQRSSAKGESRVVNLDDPAQDQQLGQELAVPLAHEGIEDLEQRLATEEQRSYFIQTLGCAMNVADGEICASILEGAGYVAAEDADNADVVLVNTCAIREQAEFKALQQLRAFRKHKRADQQVGVLGCMAGRLRDRLLDENLVNVVAGPDGYRDLPRLLRLARGENQGMNVQLSVDETYADIAPVRRSEPWQAFISITRGCNNMCSYCIVPFTRGRERSREARSIVQEVEALSRAGEVKEVVLLGQNVNSYLDRSEEGETDYSVAPGFRDMFKLRDGPGVRFADLLARVAAVDPTIRVRFTSPHPKDFTDDVFHVMVKYPNICRGIHLPAQSGSTRVLESMRRGYTRESYLDLIRRAREIVGPDLELSTDNISGFCGETEEDHQDTLSLFREVRYDQAFMFHYSERESTHAYHKLDDDIPEDIKKRRLQEVIQTFRDVAHEKAEEQIGKVYEVLVEGPSRRDPTRMQGRTNGLRRCIITDSDPATLPVGSYVKVRVNEATAATLLGTLVE</sequence>
<dbReference type="NCBIfam" id="TIGR01574">
    <property type="entry name" value="miaB-methiolase"/>
    <property type="match status" value="1"/>
</dbReference>
<dbReference type="InterPro" id="IPR058240">
    <property type="entry name" value="rSAM_sf"/>
</dbReference>
<dbReference type="SFLD" id="SFLDS00029">
    <property type="entry name" value="Radical_SAM"/>
    <property type="match status" value="1"/>
</dbReference>
<feature type="compositionally biased region" description="Basic and acidic residues" evidence="8">
    <location>
        <begin position="33"/>
        <end position="43"/>
    </location>
</feature>
<dbReference type="InterPro" id="IPR020612">
    <property type="entry name" value="Methylthiotransferase_CS"/>
</dbReference>
<evidence type="ECO:0000256" key="5">
    <source>
        <dbReference type="ARBA" id="ARBA00022723"/>
    </source>
</evidence>
<keyword evidence="7" id="KW-0411">Iron-sulfur</keyword>
<dbReference type="InterPro" id="IPR006463">
    <property type="entry name" value="MiaB_methiolase"/>
</dbReference>
<keyword evidence="3" id="KW-0004">4Fe-4S</keyword>
<dbReference type="NCBIfam" id="TIGR00089">
    <property type="entry name" value="MiaB/RimO family radical SAM methylthiotransferase"/>
    <property type="match status" value="1"/>
</dbReference>
<dbReference type="GO" id="GO:0035597">
    <property type="term" value="F:tRNA-2-methylthio-N(6)-dimethylallyladenosine(37) synthase activity"/>
    <property type="evidence" value="ECO:0007669"/>
    <property type="project" value="TreeGrafter"/>
</dbReference>
<dbReference type="SFLD" id="SFLDG01061">
    <property type="entry name" value="methylthiotransferase"/>
    <property type="match status" value="1"/>
</dbReference>
<gene>
    <name evidence="12" type="ORF">FCC1311_033982</name>
</gene>
<comment type="similarity">
    <text evidence="2">Belongs to the methylthiotransferase family. MiaB subfamily.</text>
</comment>
<reference evidence="12 13" key="1">
    <citation type="submission" date="2017-12" db="EMBL/GenBank/DDBJ databases">
        <title>Sequencing, de novo assembly and annotation of complete genome of a new Thraustochytrid species, strain FCC1311.</title>
        <authorList>
            <person name="Sedici K."/>
            <person name="Godart F."/>
            <person name="Aiese Cigliano R."/>
            <person name="Sanseverino W."/>
            <person name="Barakat M."/>
            <person name="Ortet P."/>
            <person name="Marechal E."/>
            <person name="Cagnac O."/>
            <person name="Amato A."/>
        </authorList>
    </citation>
    <scope>NUCLEOTIDE SEQUENCE [LARGE SCALE GENOMIC DNA]</scope>
</reference>
<dbReference type="GO" id="GO:0005829">
    <property type="term" value="C:cytosol"/>
    <property type="evidence" value="ECO:0007669"/>
    <property type="project" value="TreeGrafter"/>
</dbReference>
<evidence type="ECO:0000259" key="9">
    <source>
        <dbReference type="PROSITE" id="PS50926"/>
    </source>
</evidence>
<dbReference type="SFLD" id="SFLDG01082">
    <property type="entry name" value="B12-binding_domain_containing"/>
    <property type="match status" value="1"/>
</dbReference>
<dbReference type="InterPro" id="IPR002792">
    <property type="entry name" value="TRAM_dom"/>
</dbReference>
<protein>
    <submittedName>
        <fullName evidence="12">CDK5RAP1-like protein</fullName>
    </submittedName>
</protein>
<dbReference type="Gene3D" id="3.40.50.12160">
    <property type="entry name" value="Methylthiotransferase, N-terminal domain"/>
    <property type="match status" value="1"/>
</dbReference>
<dbReference type="OrthoDB" id="1730074at2759"/>
<keyword evidence="6" id="KW-0408">Iron</keyword>
<feature type="domain" description="Radical SAM core" evidence="11">
    <location>
        <begin position="243"/>
        <end position="497"/>
    </location>
</feature>
<evidence type="ECO:0000256" key="2">
    <source>
        <dbReference type="ARBA" id="ARBA00009815"/>
    </source>
</evidence>
<dbReference type="Pfam" id="PF00919">
    <property type="entry name" value="UPF0004"/>
    <property type="match status" value="1"/>
</dbReference>
<proteinExistence type="inferred from homology"/>
<evidence type="ECO:0000256" key="7">
    <source>
        <dbReference type="ARBA" id="ARBA00023014"/>
    </source>
</evidence>
<dbReference type="PROSITE" id="PS51918">
    <property type="entry name" value="RADICAL_SAM"/>
    <property type="match status" value="1"/>
</dbReference>
<dbReference type="AlphaFoldDB" id="A0A2R5G9F3"/>
<dbReference type="PANTHER" id="PTHR43020">
    <property type="entry name" value="CDK5 REGULATORY SUBUNIT-ASSOCIATED PROTEIN 1"/>
    <property type="match status" value="1"/>
</dbReference>
<evidence type="ECO:0000259" key="10">
    <source>
        <dbReference type="PROSITE" id="PS51449"/>
    </source>
</evidence>
<evidence type="ECO:0000256" key="6">
    <source>
        <dbReference type="ARBA" id="ARBA00023004"/>
    </source>
</evidence>
<dbReference type="Pfam" id="PF04055">
    <property type="entry name" value="Radical_SAM"/>
    <property type="match status" value="1"/>
</dbReference>
<feature type="domain" description="TRAM" evidence="9">
    <location>
        <begin position="500"/>
        <end position="566"/>
    </location>
</feature>
<evidence type="ECO:0000259" key="11">
    <source>
        <dbReference type="PROSITE" id="PS51918"/>
    </source>
</evidence>
<dbReference type="InParanoid" id="A0A2R5G9F3"/>
<dbReference type="CDD" id="cd01335">
    <property type="entry name" value="Radical_SAM"/>
    <property type="match status" value="1"/>
</dbReference>